<name>A0A2T6B3N7_9RHOB</name>
<proteinExistence type="predicted"/>
<dbReference type="InterPro" id="IPR029068">
    <property type="entry name" value="Glyas_Bleomycin-R_OHBP_Dase"/>
</dbReference>
<keyword evidence="3" id="KW-1185">Reference proteome</keyword>
<comment type="caution">
    <text evidence="2">The sequence shown here is derived from an EMBL/GenBank/DDBJ whole genome shotgun (WGS) entry which is preliminary data.</text>
</comment>
<dbReference type="CDD" id="cd06587">
    <property type="entry name" value="VOC"/>
    <property type="match status" value="1"/>
</dbReference>
<dbReference type="GO" id="GO:0051213">
    <property type="term" value="F:dioxygenase activity"/>
    <property type="evidence" value="ECO:0007669"/>
    <property type="project" value="UniProtKB-KW"/>
</dbReference>
<sequence>MTPVLRIARPSDDLDALLPFYRDGLGLRLLGRFDDHAGFDGIILGHPDAPWHFEFTRCRGHSAGRAPTQDNLAVLYLPDPDDWQTAVTRMEQAGYPPVPAFNPYWDRQGRTFEDPDGYRVVLQNAAWG</sequence>
<evidence type="ECO:0000313" key="3">
    <source>
        <dbReference type="Proteomes" id="UP000244069"/>
    </source>
</evidence>
<gene>
    <name evidence="2" type="ORF">C8N44_10452</name>
</gene>
<evidence type="ECO:0000259" key="1">
    <source>
        <dbReference type="PROSITE" id="PS51819"/>
    </source>
</evidence>
<protein>
    <submittedName>
        <fullName evidence="2">Glyoxalase/bleomycin resistance protein/dioxygenase superfamily protein</fullName>
    </submittedName>
</protein>
<dbReference type="RefSeq" id="WP_107974912.1">
    <property type="nucleotide sequence ID" value="NZ_BMEZ01000004.1"/>
</dbReference>
<reference evidence="2 3" key="1">
    <citation type="submission" date="2018-04" db="EMBL/GenBank/DDBJ databases">
        <title>Genomic Encyclopedia of Archaeal and Bacterial Type Strains, Phase II (KMG-II): from individual species to whole genera.</title>
        <authorList>
            <person name="Goeker M."/>
        </authorList>
    </citation>
    <scope>NUCLEOTIDE SEQUENCE [LARGE SCALE GENOMIC DNA]</scope>
    <source>
        <strain evidence="2 3">DSM 29329</strain>
    </source>
</reference>
<keyword evidence="2" id="KW-0223">Dioxygenase</keyword>
<dbReference type="OrthoDB" id="8018325at2"/>
<evidence type="ECO:0000313" key="2">
    <source>
        <dbReference type="EMBL" id="PTX50697.1"/>
    </source>
</evidence>
<accession>A0A2T6B3N7</accession>
<organism evidence="2 3">
    <name type="scientific">Allosediminivita pacifica</name>
    <dbReference type="NCBI Taxonomy" id="1267769"/>
    <lineage>
        <taxon>Bacteria</taxon>
        <taxon>Pseudomonadati</taxon>
        <taxon>Pseudomonadota</taxon>
        <taxon>Alphaproteobacteria</taxon>
        <taxon>Rhodobacterales</taxon>
        <taxon>Paracoccaceae</taxon>
        <taxon>Allosediminivita</taxon>
    </lineage>
</organism>
<dbReference type="Pfam" id="PF22658">
    <property type="entry name" value="YycE-like_N"/>
    <property type="match status" value="1"/>
</dbReference>
<dbReference type="PROSITE" id="PS51819">
    <property type="entry name" value="VOC"/>
    <property type="match status" value="1"/>
</dbReference>
<dbReference type="InterPro" id="IPR037523">
    <property type="entry name" value="VOC_core"/>
</dbReference>
<keyword evidence="2" id="KW-0560">Oxidoreductase</keyword>
<dbReference type="InterPro" id="IPR058997">
    <property type="entry name" value="YycE-like_C"/>
</dbReference>
<dbReference type="Pfam" id="PF22659">
    <property type="entry name" value="YycE-like_C"/>
    <property type="match status" value="1"/>
</dbReference>
<feature type="domain" description="VOC" evidence="1">
    <location>
        <begin position="3"/>
        <end position="125"/>
    </location>
</feature>
<dbReference type="InterPro" id="IPR058998">
    <property type="entry name" value="YycE-like_N"/>
</dbReference>
<dbReference type="SUPFAM" id="SSF54593">
    <property type="entry name" value="Glyoxalase/Bleomycin resistance protein/Dihydroxybiphenyl dioxygenase"/>
    <property type="match status" value="1"/>
</dbReference>
<dbReference type="Gene3D" id="3.10.180.10">
    <property type="entry name" value="2,3-Dihydroxybiphenyl 1,2-Dioxygenase, domain 1"/>
    <property type="match status" value="1"/>
</dbReference>
<dbReference type="AlphaFoldDB" id="A0A2T6B3N7"/>
<dbReference type="EMBL" id="QBKN01000004">
    <property type="protein sequence ID" value="PTX50697.1"/>
    <property type="molecule type" value="Genomic_DNA"/>
</dbReference>
<dbReference type="Proteomes" id="UP000244069">
    <property type="component" value="Unassembled WGS sequence"/>
</dbReference>